<name>A0A7J8WCD0_9ROSI</name>
<organism evidence="3 4">
    <name type="scientific">Gossypium klotzschianum</name>
    <dbReference type="NCBI Taxonomy" id="34286"/>
    <lineage>
        <taxon>Eukaryota</taxon>
        <taxon>Viridiplantae</taxon>
        <taxon>Streptophyta</taxon>
        <taxon>Embryophyta</taxon>
        <taxon>Tracheophyta</taxon>
        <taxon>Spermatophyta</taxon>
        <taxon>Magnoliopsida</taxon>
        <taxon>eudicotyledons</taxon>
        <taxon>Gunneridae</taxon>
        <taxon>Pentapetalae</taxon>
        <taxon>rosids</taxon>
        <taxon>malvids</taxon>
        <taxon>Malvales</taxon>
        <taxon>Malvaceae</taxon>
        <taxon>Malvoideae</taxon>
        <taxon>Gossypium</taxon>
    </lineage>
</organism>
<feature type="coiled-coil region" evidence="1">
    <location>
        <begin position="384"/>
        <end position="562"/>
    </location>
</feature>
<dbReference type="PANTHER" id="PTHR48200">
    <property type="entry name" value="PROTEIN, PUTATIVE-RELATED"/>
    <property type="match status" value="1"/>
</dbReference>
<dbReference type="EMBL" id="JABFAB010245552">
    <property type="protein sequence ID" value="MBA0672666.1"/>
    <property type="molecule type" value="Genomic_DNA"/>
</dbReference>
<dbReference type="Pfam" id="PF24924">
    <property type="entry name" value="DUF7745"/>
    <property type="match status" value="2"/>
</dbReference>
<evidence type="ECO:0000313" key="4">
    <source>
        <dbReference type="Proteomes" id="UP000593573"/>
    </source>
</evidence>
<dbReference type="Proteomes" id="UP000593573">
    <property type="component" value="Unassembled WGS sequence"/>
</dbReference>
<protein>
    <recommendedName>
        <fullName evidence="2">DUF7745 domain-containing protein</fullName>
    </recommendedName>
</protein>
<reference evidence="3 4" key="1">
    <citation type="journal article" date="2019" name="Genome Biol. Evol.">
        <title>Insights into the evolution of the New World diploid cottons (Gossypium, subgenus Houzingenia) based on genome sequencing.</title>
        <authorList>
            <person name="Grover C.E."/>
            <person name="Arick M.A. 2nd"/>
            <person name="Thrash A."/>
            <person name="Conover J.L."/>
            <person name="Sanders W.S."/>
            <person name="Peterson D.G."/>
            <person name="Frelichowski J.E."/>
            <person name="Scheffler J.A."/>
            <person name="Scheffler B.E."/>
            <person name="Wendel J.F."/>
        </authorList>
    </citation>
    <scope>NUCLEOTIDE SEQUENCE [LARGE SCALE GENOMIC DNA]</scope>
    <source>
        <strain evidence="3">57</strain>
        <tissue evidence="3">Leaf</tissue>
    </source>
</reference>
<dbReference type="PANTHER" id="PTHR48200:SF1">
    <property type="entry name" value="AMINOTRANSFERASE-LIKE PLANT MOBILE DOMAIN-CONTAINING PROTEIN"/>
    <property type="match status" value="1"/>
</dbReference>
<evidence type="ECO:0000256" key="1">
    <source>
        <dbReference type="SAM" id="Coils"/>
    </source>
</evidence>
<dbReference type="InterPro" id="IPR056647">
    <property type="entry name" value="DUF7745"/>
</dbReference>
<accession>A0A7J8WCD0</accession>
<gene>
    <name evidence="3" type="ORF">Goklo_007363</name>
</gene>
<evidence type="ECO:0000259" key="2">
    <source>
        <dbReference type="Pfam" id="PF24924"/>
    </source>
</evidence>
<comment type="caution">
    <text evidence="3">The sequence shown here is derived from an EMBL/GenBank/DDBJ whole genome shotgun (WGS) entry which is preliminary data.</text>
</comment>
<sequence length="573" mass="67139">MENGFLDKVEDNAAVRMWSEKTQLEKGDSLAWEYTSELWDYTCISVTQNNLRELKVIWDHWNDEAKHFFHSSYGDLSYLLDIKVDEHLFRAFAQFWNPAYSCFTFGRVNLVPTIEEYTALLHCPKIQVDKVYSRAVNVLTFVKKLMNVTGMSEQKKVDIFALSIYGLVIFPRALGHVDEVTSDLFDRLDKGVTPISVILAETFRSLNACRRVGEGRFIGCVQLLLAWFHNQFWKTDKVSYRVFSENYLPLKEIAATPRRDDISEEKWLVILQNLRGEDIEWRAPWLLSDEILYQCGSYDWVPLLGIWRAVGYAPLMDNDYKKTIREITSALDQTRRMKRLAVGPMTTPEYNEWWARRINDNIPRSNQGDGQSLEEHLRVVPSKLEIIKQDFEKMNAELEKKIEQLEEEKMHLGLDVDVHKLETEKLRKGKNKAEEDLDSLKTDYKKLRLSIRTAGLGKTSEQWRQEIREEKIKADGWEKKFQEVQTRNGALEKSLSEYQKEKGKLKGRVAELERSLHQYRSRNSAMKLKASLSKIEEMKGRIEELESTLRSCEIRTEHLEINESRQSEQLHHL</sequence>
<evidence type="ECO:0000313" key="3">
    <source>
        <dbReference type="EMBL" id="MBA0672666.1"/>
    </source>
</evidence>
<proteinExistence type="predicted"/>
<keyword evidence="1" id="KW-0175">Coiled coil</keyword>
<keyword evidence="4" id="KW-1185">Reference proteome</keyword>
<feature type="domain" description="DUF7745" evidence="2">
    <location>
        <begin position="154"/>
        <end position="316"/>
    </location>
</feature>
<dbReference type="AlphaFoldDB" id="A0A7J8WCD0"/>
<feature type="domain" description="DUF7745" evidence="2">
    <location>
        <begin position="60"/>
        <end position="138"/>
    </location>
</feature>
<dbReference type="Gene3D" id="1.10.287.1490">
    <property type="match status" value="1"/>
</dbReference>
<dbReference type="OrthoDB" id="997968at2759"/>